<proteinExistence type="predicted"/>
<dbReference type="InterPro" id="IPR054612">
    <property type="entry name" value="Phage_capsid-like_C"/>
</dbReference>
<dbReference type="EMBL" id="JN646852">
    <property type="protein sequence ID" value="AER23958.1"/>
    <property type="molecule type" value="Genomic_DNA"/>
</dbReference>
<gene>
    <name evidence="3" type="ORF">var081</name>
</gene>
<comment type="subcellular location">
    <subcellularLocation>
        <location evidence="1">Virion</location>
    </subcellularLocation>
</comment>
<dbReference type="NCBIfam" id="TIGR01554">
    <property type="entry name" value="major_cap_HK97"/>
    <property type="match status" value="1"/>
</dbReference>
<protein>
    <submittedName>
        <fullName evidence="3">Structural protein</fullName>
    </submittedName>
</protein>
<name>I3PCQ1_9BURK</name>
<evidence type="ECO:0000313" key="3">
    <source>
        <dbReference type="EMBL" id="AER23958.1"/>
    </source>
</evidence>
<dbReference type="Pfam" id="PF05065">
    <property type="entry name" value="Phage_capsid"/>
    <property type="match status" value="1"/>
</dbReference>
<dbReference type="SUPFAM" id="SSF56563">
    <property type="entry name" value="Major capsid protein gp5"/>
    <property type="match status" value="1"/>
</dbReference>
<dbReference type="InterPro" id="IPR024455">
    <property type="entry name" value="Phage_capsid"/>
</dbReference>
<dbReference type="Gene3D" id="3.30.2400.10">
    <property type="entry name" value="Major capsid protein gp5"/>
    <property type="match status" value="1"/>
</dbReference>
<accession>I3PCQ1</accession>
<sequence length="489" mass="51958">MHFKEPIMAKTFAEQIVDLKATRDAKFEEVKAIGQRSVDENRSMDTAEAEQFDTAEAEVKRLDSDIARLTRLAELDKASAKALVVPGQANEPARGGSEPAPLQLKTVEKLEPGIAFARYAMCLTKAKGNHELAARLAEKHFPHTESVVRTLKAQAEGADLASLLHMKATVAAGDTTNATWAAPLVYAQTFMGDFIEYLRPRTLIGQANFRPTPFNVRIGGQTSGGSAAWVGQGKAKPVTKFDFNATVIPFTKIAAIAVITQELARFSDPSAAALVRDSLADTVIARIDADLFDPDLAAVANVSPAGLLNGVAPVAVASNTIDYSDPASVRCAIAALWAPWDTTFLGARPAYYTTPAVARQLSLSREALGTVAFPGMTPMGGTLDGVPVRVSQYLANNGGSGGAPFILVDESEIFLADDGAVTLDATDQASIEMSDTPAGSSNPTVAASSVNLVSMWQTNSVAFRAERFIWWGPRRAGAVQWIDGMPTSC</sequence>
<evidence type="ECO:0000259" key="2">
    <source>
        <dbReference type="Pfam" id="PF05065"/>
    </source>
</evidence>
<feature type="domain" description="Phage capsid-like C-terminal" evidence="2">
    <location>
        <begin position="189"/>
        <end position="467"/>
    </location>
</feature>
<evidence type="ECO:0000256" key="1">
    <source>
        <dbReference type="ARBA" id="ARBA00004328"/>
    </source>
</evidence>
<organism evidence="3">
    <name type="scientific">Variovorax sp. HH01</name>
    <dbReference type="NCBI Taxonomy" id="1084736"/>
    <lineage>
        <taxon>Bacteria</taxon>
        <taxon>Pseudomonadati</taxon>
        <taxon>Pseudomonadota</taxon>
        <taxon>Betaproteobacteria</taxon>
        <taxon>Burkholderiales</taxon>
        <taxon>Comamonadaceae</taxon>
        <taxon>Variovorax</taxon>
    </lineage>
</organism>
<reference evidence="3" key="1">
    <citation type="submission" date="2011-09" db="EMBL/GenBank/DDBJ databases">
        <title>A novel amdA gene encoded by the newly isolated Variovorax sp. HH01 strain defines a novel class of cofactor-less aryl malonic acid decarboxylase.</title>
        <authorList>
            <person name="Horn S."/>
            <person name="Maimanakos J."/>
            <person name="Streit W.R."/>
        </authorList>
    </citation>
    <scope>NUCLEOTIDE SEQUENCE</scope>
    <source>
        <strain evidence="3">HH01</strain>
    </source>
</reference>
<dbReference type="AlphaFoldDB" id="I3PCQ1"/>